<protein>
    <recommendedName>
        <fullName evidence="2">UPF0102 protein OB2597_07370</fullName>
    </recommendedName>
</protein>
<dbReference type="EMBL" id="AAMO01000001">
    <property type="protein sequence ID" value="EAQ05086.1"/>
    <property type="molecule type" value="Genomic_DNA"/>
</dbReference>
<dbReference type="RefSeq" id="WP_009805703.1">
    <property type="nucleotide sequence ID" value="NZ_CH724131.1"/>
</dbReference>
<dbReference type="OrthoDB" id="9812968at2"/>
<dbReference type="HOGENOM" id="CLU_115353_0_1_5"/>
<dbReference type="PANTHER" id="PTHR34039">
    <property type="entry name" value="UPF0102 PROTEIN YRAN"/>
    <property type="match status" value="1"/>
</dbReference>
<dbReference type="eggNOG" id="COG0792">
    <property type="taxonomic scope" value="Bacteria"/>
</dbReference>
<dbReference type="GO" id="GO:0003676">
    <property type="term" value="F:nucleic acid binding"/>
    <property type="evidence" value="ECO:0007669"/>
    <property type="project" value="InterPro"/>
</dbReference>
<dbReference type="SUPFAM" id="SSF52980">
    <property type="entry name" value="Restriction endonuclease-like"/>
    <property type="match status" value="1"/>
</dbReference>
<dbReference type="InterPro" id="IPR011856">
    <property type="entry name" value="tRNA_endonuc-like_dom_sf"/>
</dbReference>
<dbReference type="Gene3D" id="3.40.1350.10">
    <property type="match status" value="1"/>
</dbReference>
<evidence type="ECO:0000256" key="2">
    <source>
        <dbReference type="HAMAP-Rule" id="MF_00048"/>
    </source>
</evidence>
<dbReference type="AlphaFoldDB" id="A3TTV9"/>
<organism evidence="3 4">
    <name type="scientific">Pseudooceanicola batsensis (strain ATCC BAA-863 / DSM 15984 / KCTC 12145 / HTCC2597)</name>
    <name type="common">Oceanicola batsensis</name>
    <dbReference type="NCBI Taxonomy" id="252305"/>
    <lineage>
        <taxon>Bacteria</taxon>
        <taxon>Pseudomonadati</taxon>
        <taxon>Pseudomonadota</taxon>
        <taxon>Alphaproteobacteria</taxon>
        <taxon>Rhodobacterales</taxon>
        <taxon>Paracoccaceae</taxon>
        <taxon>Pseudooceanicola</taxon>
    </lineage>
</organism>
<reference evidence="3 4" key="1">
    <citation type="journal article" date="2010" name="J. Bacteriol.">
        <title>Genome sequences of Oceanicola granulosus HTCC2516(T) and Oceanicola batsensis HTCC2597(TDelta).</title>
        <authorList>
            <person name="Thrash J.C."/>
            <person name="Cho J.C."/>
            <person name="Vergin K.L."/>
            <person name="Giovannoni S.J."/>
        </authorList>
    </citation>
    <scope>NUCLEOTIDE SEQUENCE [LARGE SCALE GENOMIC DNA]</scope>
    <source>
        <strain evidence="4">ATCC BAA-863 / DSM 15984 / KCTC 12145 / HTCC2597</strain>
    </source>
</reference>
<accession>A3TTV9</accession>
<evidence type="ECO:0000313" key="3">
    <source>
        <dbReference type="EMBL" id="EAQ05086.1"/>
    </source>
</evidence>
<proteinExistence type="inferred from homology"/>
<comment type="similarity">
    <text evidence="1 2">Belongs to the UPF0102 family.</text>
</comment>
<keyword evidence="4" id="KW-1185">Reference proteome</keyword>
<sequence length="140" mass="15076">MRHWDHRSEPVAAIPVPAARRRRGEIAHLSGLAAESAVERTYEARGARVLHRRWRGPGGEIDLILAEPDRVVFVEVKKAATHGAAAERVRPAQVQRIARSAMAFVDTLPGGALTDIRLDVALVDGGGAVELLENAFAGCC</sequence>
<dbReference type="Proteomes" id="UP000004318">
    <property type="component" value="Unassembled WGS sequence"/>
</dbReference>
<dbReference type="InterPro" id="IPR011335">
    <property type="entry name" value="Restrct_endonuc-II-like"/>
</dbReference>
<comment type="caution">
    <text evidence="3">The sequence shown here is derived from an EMBL/GenBank/DDBJ whole genome shotgun (WGS) entry which is preliminary data.</text>
</comment>
<dbReference type="Pfam" id="PF02021">
    <property type="entry name" value="UPF0102"/>
    <property type="match status" value="1"/>
</dbReference>
<evidence type="ECO:0000313" key="4">
    <source>
        <dbReference type="Proteomes" id="UP000004318"/>
    </source>
</evidence>
<dbReference type="STRING" id="252305.OB2597_07370"/>
<name>A3TTV9_PSEBH</name>
<dbReference type="InterPro" id="IPR003509">
    <property type="entry name" value="UPF0102_YraN-like"/>
</dbReference>
<dbReference type="HAMAP" id="MF_00048">
    <property type="entry name" value="UPF0102"/>
    <property type="match status" value="1"/>
</dbReference>
<dbReference type="PANTHER" id="PTHR34039:SF1">
    <property type="entry name" value="UPF0102 PROTEIN YRAN"/>
    <property type="match status" value="1"/>
</dbReference>
<gene>
    <name evidence="3" type="ORF">OB2597_07370</name>
</gene>
<evidence type="ECO:0000256" key="1">
    <source>
        <dbReference type="ARBA" id="ARBA00006738"/>
    </source>
</evidence>